<dbReference type="Proteomes" id="UP000655208">
    <property type="component" value="Unassembled WGS sequence"/>
</dbReference>
<reference evidence="3" key="1">
    <citation type="journal article" date="2014" name="Int. J. Syst. Evol. Microbiol.">
        <title>Complete genome sequence of Corynebacterium casei LMG S-19264T (=DSM 44701T), isolated from a smear-ripened cheese.</title>
        <authorList>
            <consortium name="US DOE Joint Genome Institute (JGI-PGF)"/>
            <person name="Walter F."/>
            <person name="Albersmeier A."/>
            <person name="Kalinowski J."/>
            <person name="Ruckert C."/>
        </authorList>
    </citation>
    <scope>NUCLEOTIDE SEQUENCE</scope>
    <source>
        <strain evidence="3">CGMCC 4.7308</strain>
    </source>
</reference>
<keyword evidence="4" id="KW-1185">Reference proteome</keyword>
<reference evidence="3" key="2">
    <citation type="submission" date="2020-09" db="EMBL/GenBank/DDBJ databases">
        <authorList>
            <person name="Sun Q."/>
            <person name="Zhou Y."/>
        </authorList>
    </citation>
    <scope>NUCLEOTIDE SEQUENCE</scope>
    <source>
        <strain evidence="3">CGMCC 4.7308</strain>
    </source>
</reference>
<sequence length="374" mass="40273">MLSRIAESLYWLGRHVERADCTARILDTYLHLLPTGSWQTDHQVIRSLVESMGLRGDTELEGADPSQLVRTLVFDPERPSSVSGALMAARDNARGVRDALPLDVWECLNVTWHGLRSRTSSGGGPHTYLRWVAERCAMSAGLVDEVMSHDEGWHFLAVGRALERADMTIRLLAAADSQTGSVPPWRALVSACGGWEPYVREHGGMVGQHTAAAFVLLDRRFPRSVLRSLTAAETSLAELEALSGSPVRDPRRDPSSARRIVGRTRTGLDYRTGTELPAELPTLLAALQRTVHSAHVAVSRSFFRRGDEVTWATIGAEQLAAQHLSAQHLSGQRRSAPGSPAAPAGSPASRPPVTLPVQPGAPVATAPALPGGLA</sequence>
<dbReference type="InterPro" id="IPR051680">
    <property type="entry name" value="ATP-dep_Glu-Cys_Ligase-2"/>
</dbReference>
<feature type="region of interest" description="Disordered" evidence="1">
    <location>
        <begin position="243"/>
        <end position="266"/>
    </location>
</feature>
<comment type="caution">
    <text evidence="3">The sequence shown here is derived from an EMBL/GenBank/DDBJ whole genome shotgun (WGS) entry which is preliminary data.</text>
</comment>
<evidence type="ECO:0000259" key="2">
    <source>
        <dbReference type="Pfam" id="PF04168"/>
    </source>
</evidence>
<accession>A0A917WBS9</accession>
<dbReference type="PANTHER" id="PTHR34595:SF7">
    <property type="entry name" value="SLL1039 PROTEIN"/>
    <property type="match status" value="1"/>
</dbReference>
<dbReference type="EMBL" id="BMNA01000001">
    <property type="protein sequence ID" value="GGL87925.1"/>
    <property type="molecule type" value="Genomic_DNA"/>
</dbReference>
<evidence type="ECO:0000313" key="4">
    <source>
        <dbReference type="Proteomes" id="UP000655208"/>
    </source>
</evidence>
<organism evidence="3 4">
    <name type="scientific">Nakamurella endophytica</name>
    <dbReference type="NCBI Taxonomy" id="1748367"/>
    <lineage>
        <taxon>Bacteria</taxon>
        <taxon>Bacillati</taxon>
        <taxon>Actinomycetota</taxon>
        <taxon>Actinomycetes</taxon>
        <taxon>Nakamurellales</taxon>
        <taxon>Nakamurellaceae</taxon>
        <taxon>Nakamurella</taxon>
    </lineage>
</organism>
<feature type="region of interest" description="Disordered" evidence="1">
    <location>
        <begin position="324"/>
        <end position="374"/>
    </location>
</feature>
<evidence type="ECO:0000313" key="3">
    <source>
        <dbReference type="EMBL" id="GGL87925.1"/>
    </source>
</evidence>
<protein>
    <recommendedName>
        <fullName evidence="2">DUF403 domain-containing protein</fullName>
    </recommendedName>
</protein>
<dbReference type="PANTHER" id="PTHR34595">
    <property type="entry name" value="BLR5612 PROTEIN"/>
    <property type="match status" value="1"/>
</dbReference>
<feature type="domain" description="DUF403" evidence="2">
    <location>
        <begin position="1"/>
        <end position="303"/>
    </location>
</feature>
<dbReference type="InterPro" id="IPR007296">
    <property type="entry name" value="DUF403"/>
</dbReference>
<evidence type="ECO:0000256" key="1">
    <source>
        <dbReference type="SAM" id="MobiDB-lite"/>
    </source>
</evidence>
<dbReference type="Pfam" id="PF04168">
    <property type="entry name" value="Alpha-E"/>
    <property type="match status" value="1"/>
</dbReference>
<feature type="compositionally biased region" description="Low complexity" evidence="1">
    <location>
        <begin position="333"/>
        <end position="348"/>
    </location>
</feature>
<name>A0A917WBS9_9ACTN</name>
<gene>
    <name evidence="3" type="ORF">GCM10011594_04430</name>
</gene>
<dbReference type="RefSeq" id="WP_188939835.1">
    <property type="nucleotide sequence ID" value="NZ_BMNA01000001.1"/>
</dbReference>
<dbReference type="AlphaFoldDB" id="A0A917WBS9"/>
<proteinExistence type="predicted"/>